<dbReference type="AlphaFoldDB" id="A0A0J6UQS0"/>
<sequence length="83" mass="8805">MTDERTVTTREGIAWTCIEALAGLQDAPDSAKAKLAGEGRRVVVCTPSGGAHSVRLTLAEGWRETPDADLAAAIEAQLAREDR</sequence>
<proteinExistence type="predicted"/>
<reference evidence="1 2" key="1">
    <citation type="submission" date="2015-03" db="EMBL/GenBank/DDBJ databases">
        <title>Genome sequencing of Methylobacterium variabile DSM 16961.</title>
        <authorList>
            <person name="Chaudhry V."/>
            <person name="Patil P.B."/>
        </authorList>
    </citation>
    <scope>NUCLEOTIDE SEQUENCE [LARGE SCALE GENOMIC DNA]</scope>
    <source>
        <strain evidence="1 2">DSM 16961</strain>
    </source>
</reference>
<gene>
    <name evidence="1" type="ORF">VQ02_31650</name>
</gene>
<accession>A0A0J6UQS0</accession>
<evidence type="ECO:0000313" key="1">
    <source>
        <dbReference type="EMBL" id="KMO28411.1"/>
    </source>
</evidence>
<comment type="caution">
    <text evidence="1">The sequence shown here is derived from an EMBL/GenBank/DDBJ whole genome shotgun (WGS) entry which is preliminary data.</text>
</comment>
<dbReference type="OrthoDB" id="531817at2"/>
<dbReference type="EMBL" id="LABY01000301">
    <property type="protein sequence ID" value="KMO28411.1"/>
    <property type="molecule type" value="Genomic_DNA"/>
</dbReference>
<dbReference type="RefSeq" id="WP_048448227.1">
    <property type="nucleotide sequence ID" value="NZ_LABY01000301.1"/>
</dbReference>
<organism evidence="1 2">
    <name type="scientific">Methylobacterium variabile</name>
    <dbReference type="NCBI Taxonomy" id="298794"/>
    <lineage>
        <taxon>Bacteria</taxon>
        <taxon>Pseudomonadati</taxon>
        <taxon>Pseudomonadota</taxon>
        <taxon>Alphaproteobacteria</taxon>
        <taxon>Hyphomicrobiales</taxon>
        <taxon>Methylobacteriaceae</taxon>
        <taxon>Methylobacterium</taxon>
    </lineage>
</organism>
<keyword evidence="2" id="KW-1185">Reference proteome</keyword>
<dbReference type="PATRIC" id="fig|298794.3.peg.4764"/>
<protein>
    <submittedName>
        <fullName evidence="1">Uncharacterized protein</fullName>
    </submittedName>
</protein>
<dbReference type="Proteomes" id="UP000035955">
    <property type="component" value="Unassembled WGS sequence"/>
</dbReference>
<evidence type="ECO:0000313" key="2">
    <source>
        <dbReference type="Proteomes" id="UP000035955"/>
    </source>
</evidence>
<name>A0A0J6UQS0_9HYPH</name>